<evidence type="ECO:0000256" key="2">
    <source>
        <dbReference type="ARBA" id="ARBA00023125"/>
    </source>
</evidence>
<name>I9DA04_9FIRM</name>
<protein>
    <submittedName>
        <fullName evidence="5">Transcriptional regulator, MarR family</fullName>
    </submittedName>
</protein>
<dbReference type="GO" id="GO:0003677">
    <property type="term" value="F:DNA binding"/>
    <property type="evidence" value="ECO:0007669"/>
    <property type="project" value="UniProtKB-KW"/>
</dbReference>
<dbReference type="Gene3D" id="1.10.10.10">
    <property type="entry name" value="Winged helix-like DNA-binding domain superfamily/Winged helix DNA-binding domain"/>
    <property type="match status" value="1"/>
</dbReference>
<keyword evidence="3" id="KW-0804">Transcription</keyword>
<dbReference type="STRING" id="1192197.JBW_00313"/>
<keyword evidence="2" id="KW-0238">DNA-binding</keyword>
<dbReference type="HOGENOM" id="CLU_083287_18_6_9"/>
<evidence type="ECO:0000313" key="6">
    <source>
        <dbReference type="Proteomes" id="UP000005361"/>
    </source>
</evidence>
<dbReference type="PROSITE" id="PS50995">
    <property type="entry name" value="HTH_MARR_2"/>
    <property type="match status" value="1"/>
</dbReference>
<reference evidence="5 6" key="1">
    <citation type="journal article" date="2015" name="Genome Announc.">
        <title>Complete Genome Sequence of Pelosinus fermentans JBW45, a Member of a Remarkably Competitive Group of Negativicutes in the Firmicutes Phylum.</title>
        <authorList>
            <person name="De Leon K.B."/>
            <person name="Utturkar S.M."/>
            <person name="Camilleri L.B."/>
            <person name="Elias D.A."/>
            <person name="Arkin A.P."/>
            <person name="Fields M.W."/>
            <person name="Brown S.D."/>
            <person name="Wall J.D."/>
        </authorList>
    </citation>
    <scope>NUCLEOTIDE SEQUENCE [LARGE SCALE GENOMIC DNA]</scope>
    <source>
        <strain evidence="5 6">JBW45</strain>
    </source>
</reference>
<dbReference type="Pfam" id="PF01047">
    <property type="entry name" value="MarR"/>
    <property type="match status" value="1"/>
</dbReference>
<evidence type="ECO:0000259" key="4">
    <source>
        <dbReference type="PROSITE" id="PS50995"/>
    </source>
</evidence>
<dbReference type="RefSeq" id="WP_007961357.1">
    <property type="nucleotide sequence ID" value="NZ_CP010978.1"/>
</dbReference>
<reference evidence="6" key="2">
    <citation type="submission" date="2015-02" db="EMBL/GenBank/DDBJ databases">
        <title>Complete Genome Sequence of Pelosinus fermentans JBW45.</title>
        <authorList>
            <person name="De Leon K.B."/>
            <person name="Utturkar S.M."/>
            <person name="Camilleri L.B."/>
            <person name="Arkin A.P."/>
            <person name="Fields M.W."/>
            <person name="Brown S.D."/>
            <person name="Wall J.D."/>
        </authorList>
    </citation>
    <scope>NUCLEOTIDE SEQUENCE [LARGE SCALE GENOMIC DNA]</scope>
    <source>
        <strain evidence="6">JBW45</strain>
    </source>
</reference>
<sequence>MYILNDAISFIISRTYSRMKNIFLKKLKRYGITLEQWVLLAQLSEKEGISPTDLSLVSLRDKPYTTRLIDRLAENELIFKEESKIDKRSSLIYLTQQGAEIKKEIIPIADEINEWLVENMDEEEVRKLKVVLYKMYENILSHSR</sequence>
<dbReference type="EMBL" id="CP010978">
    <property type="protein sequence ID" value="AJQ25665.1"/>
    <property type="molecule type" value="Genomic_DNA"/>
</dbReference>
<feature type="domain" description="HTH marR-type" evidence="4">
    <location>
        <begin position="1"/>
        <end position="137"/>
    </location>
</feature>
<dbReference type="InterPro" id="IPR036390">
    <property type="entry name" value="WH_DNA-bd_sf"/>
</dbReference>
<dbReference type="PANTHER" id="PTHR42756:SF1">
    <property type="entry name" value="TRANSCRIPTIONAL REPRESSOR OF EMRAB OPERON"/>
    <property type="match status" value="1"/>
</dbReference>
<organism evidence="5 6">
    <name type="scientific">Pelosinus fermentans JBW45</name>
    <dbReference type="NCBI Taxonomy" id="1192197"/>
    <lineage>
        <taxon>Bacteria</taxon>
        <taxon>Bacillati</taxon>
        <taxon>Bacillota</taxon>
        <taxon>Negativicutes</taxon>
        <taxon>Selenomonadales</taxon>
        <taxon>Sporomusaceae</taxon>
        <taxon>Pelosinus</taxon>
    </lineage>
</organism>
<dbReference type="PANTHER" id="PTHR42756">
    <property type="entry name" value="TRANSCRIPTIONAL REGULATOR, MARR"/>
    <property type="match status" value="1"/>
</dbReference>
<dbReference type="AlphaFoldDB" id="I9DA04"/>
<evidence type="ECO:0000313" key="5">
    <source>
        <dbReference type="EMBL" id="AJQ25665.1"/>
    </source>
</evidence>
<dbReference type="SMART" id="SM00347">
    <property type="entry name" value="HTH_MARR"/>
    <property type="match status" value="1"/>
</dbReference>
<evidence type="ECO:0000256" key="1">
    <source>
        <dbReference type="ARBA" id="ARBA00023015"/>
    </source>
</evidence>
<dbReference type="GO" id="GO:0003700">
    <property type="term" value="F:DNA-binding transcription factor activity"/>
    <property type="evidence" value="ECO:0007669"/>
    <property type="project" value="InterPro"/>
</dbReference>
<dbReference type="InterPro" id="IPR036388">
    <property type="entry name" value="WH-like_DNA-bd_sf"/>
</dbReference>
<dbReference type="InterPro" id="IPR000835">
    <property type="entry name" value="HTH_MarR-typ"/>
</dbReference>
<evidence type="ECO:0000256" key="3">
    <source>
        <dbReference type="ARBA" id="ARBA00023163"/>
    </source>
</evidence>
<gene>
    <name evidence="5" type="ORF">JBW_00313</name>
</gene>
<dbReference type="SUPFAM" id="SSF46785">
    <property type="entry name" value="Winged helix' DNA-binding domain"/>
    <property type="match status" value="1"/>
</dbReference>
<accession>I9DA04</accession>
<dbReference type="Proteomes" id="UP000005361">
    <property type="component" value="Chromosome"/>
</dbReference>
<keyword evidence="1" id="KW-0805">Transcription regulation</keyword>
<proteinExistence type="predicted"/>
<dbReference type="KEGG" id="pft:JBW_00313"/>